<comment type="caution">
    <text evidence="1">The sequence shown here is derived from an EMBL/GenBank/DDBJ whole genome shotgun (WGS) entry which is preliminary data.</text>
</comment>
<protein>
    <submittedName>
        <fullName evidence="1">Uncharacterized protein</fullName>
    </submittedName>
</protein>
<evidence type="ECO:0000313" key="2">
    <source>
        <dbReference type="Proteomes" id="UP000766486"/>
    </source>
</evidence>
<dbReference type="Proteomes" id="UP000766486">
    <property type="component" value="Unassembled WGS sequence"/>
</dbReference>
<organism evidence="1 2">
    <name type="scientific">Bionectria ochroleuca</name>
    <name type="common">Gliocladium roseum</name>
    <dbReference type="NCBI Taxonomy" id="29856"/>
    <lineage>
        <taxon>Eukaryota</taxon>
        <taxon>Fungi</taxon>
        <taxon>Dikarya</taxon>
        <taxon>Ascomycota</taxon>
        <taxon>Pezizomycotina</taxon>
        <taxon>Sordariomycetes</taxon>
        <taxon>Hypocreomycetidae</taxon>
        <taxon>Hypocreales</taxon>
        <taxon>Bionectriaceae</taxon>
        <taxon>Clonostachys</taxon>
    </lineage>
</organism>
<gene>
    <name evidence="1" type="ORF">CLO192961_LOCUS107436</name>
</gene>
<evidence type="ECO:0000313" key="1">
    <source>
        <dbReference type="EMBL" id="VUC23228.1"/>
    </source>
</evidence>
<reference evidence="1 2" key="1">
    <citation type="submission" date="2019-06" db="EMBL/GenBank/DDBJ databases">
        <authorList>
            <person name="Broberg M."/>
        </authorList>
    </citation>
    <scope>NUCLEOTIDE SEQUENCE [LARGE SCALE GENOMIC DNA]</scope>
</reference>
<accession>A0ABY6TX28</accession>
<keyword evidence="2" id="KW-1185">Reference proteome</keyword>
<name>A0ABY6TX28_BIOOC</name>
<proteinExistence type="predicted"/>
<dbReference type="EMBL" id="CABFNS010000700">
    <property type="protein sequence ID" value="VUC23228.1"/>
    <property type="molecule type" value="Genomic_DNA"/>
</dbReference>
<sequence>MVVIKPFSQETLEMVALLVSLKTIEVFIDEIIDNPSPDVQRFFEDCELGGMWGNWWLSRFPQSQDPTLKLDRPHYYYTGLYMYTTLIHTRGELKKSIEDDPDRHRHSRPFDDVAQDEHIMPALRSMRELASRDLSCFEFVLRVVMKRITFINQLLDPYRMRACDFVVMDALLEIMA</sequence>